<dbReference type="Proteomes" id="UP001154400">
    <property type="component" value="Chromosome"/>
</dbReference>
<feature type="signal peptide" evidence="1">
    <location>
        <begin position="1"/>
        <end position="32"/>
    </location>
</feature>
<sequence length="263" mass="27463">MGWIGSRTGRSLVVAFGMAAAVAVATPATASAAVVPGELVQIDWLATNGGERGIFRFAFPVTIDEIGVTGPGQTLSVGQHFGFQNWQNGYIGLEIERPTADGPLVARTVFSYFGPDIQYAGCGPINPGPGGMTCRGELFNFVPGKTYTLRVEQMGSNYWHGAIDDGTTGYPRSLGGIQIWNELRLARPFGYQSVGYYGASGSCAEVPRARVRLGTPTSVGPGSGFTGKPVLVAPRRPSLTCFGAVANDVVAVPDGVSVTVGRG</sequence>
<organism evidence="2">
    <name type="scientific">Rhodococcus hoagii (strain 103S)</name>
    <name type="common">Rhodococcus equi</name>
    <dbReference type="NCBI Taxonomy" id="685727"/>
    <lineage>
        <taxon>Bacteria</taxon>
        <taxon>Bacillati</taxon>
        <taxon>Actinomycetota</taxon>
        <taxon>Actinomycetes</taxon>
        <taxon>Mycobacteriales</taxon>
        <taxon>Nocardiaceae</taxon>
        <taxon>Prescottella</taxon>
    </lineage>
</organism>
<evidence type="ECO:0000313" key="2">
    <source>
        <dbReference type="EMBL" id="CBH46621.1"/>
    </source>
</evidence>
<dbReference type="KEGG" id="req:REQ_04950"/>
<dbReference type="EMBL" id="FN563149">
    <property type="protein sequence ID" value="CBH46621.1"/>
    <property type="molecule type" value="Genomic_DNA"/>
</dbReference>
<dbReference type="RefSeq" id="WP_013414725.1">
    <property type="nucleotide sequence ID" value="NC_014659.1"/>
</dbReference>
<reference evidence="2" key="1">
    <citation type="journal article" date="2010" name="PLoS Genet.">
        <title>The genome of a pathogenic rhodococcus: cooptive virulence underpinned by key gene acquisitions.</title>
        <authorList>
            <person name="Letek M."/>
            <person name="Gonzalez P."/>
            <person name="Macarthur I."/>
            <person name="Rodriguez H."/>
            <person name="Freeman T.C."/>
            <person name="Valero-Rello A."/>
            <person name="Blanco M."/>
            <person name="Buckley T."/>
            <person name="Cherevach I."/>
            <person name="Fahey R."/>
            <person name="Hapeshi A."/>
            <person name="Holdstock J."/>
            <person name="Leadon D."/>
            <person name="Navas J."/>
            <person name="Ocampo A."/>
            <person name="Quail M.A."/>
            <person name="Sanders M."/>
            <person name="Scortti M.M."/>
            <person name="Prescott J.F."/>
            <person name="Fogarty U."/>
            <person name="Meijer W.G."/>
            <person name="Parkhill J."/>
            <person name="Bentley S.D."/>
            <person name="Vazquez-Boland J.A."/>
        </authorList>
    </citation>
    <scope>NUCLEOTIDE SEQUENCE [LARGE SCALE GENOMIC DNA]</scope>
    <source>
        <strain evidence="2 3">103S</strain>
    </source>
</reference>
<accession>A0A3S5Y262</accession>
<name>A0A3S5Y262_RHOH1</name>
<proteinExistence type="predicted"/>
<keyword evidence="1" id="KW-0732">Signal</keyword>
<gene>
    <name evidence="2" type="ordered locus">REQ_04950</name>
</gene>
<evidence type="ECO:0000313" key="3">
    <source>
        <dbReference type="Proteomes" id="UP000006892"/>
    </source>
</evidence>
<protein>
    <submittedName>
        <fullName evidence="2">Secreted protein</fullName>
    </submittedName>
</protein>
<feature type="chain" id="PRO_5018637467" evidence="1">
    <location>
        <begin position="33"/>
        <end position="263"/>
    </location>
</feature>
<evidence type="ECO:0000256" key="1">
    <source>
        <dbReference type="SAM" id="SignalP"/>
    </source>
</evidence>
<dbReference type="AlphaFoldDB" id="A0A3S5Y262"/>